<keyword evidence="1" id="KW-1133">Transmembrane helix</keyword>
<feature type="transmembrane region" description="Helical" evidence="1">
    <location>
        <begin position="45"/>
        <end position="62"/>
    </location>
</feature>
<dbReference type="OrthoDB" id="2062630at2"/>
<keyword evidence="1" id="KW-0472">Membrane</keyword>
<organism evidence="2 3">
    <name type="scientific">Coprococcus eutactus</name>
    <dbReference type="NCBI Taxonomy" id="33043"/>
    <lineage>
        <taxon>Bacteria</taxon>
        <taxon>Bacillati</taxon>
        <taxon>Bacillota</taxon>
        <taxon>Clostridia</taxon>
        <taxon>Lachnospirales</taxon>
        <taxon>Lachnospiraceae</taxon>
        <taxon>Coprococcus</taxon>
    </lineage>
</organism>
<protein>
    <submittedName>
        <fullName evidence="2">Uncharacterized protein</fullName>
    </submittedName>
</protein>
<dbReference type="Proteomes" id="UP000283295">
    <property type="component" value="Unassembled WGS sequence"/>
</dbReference>
<dbReference type="Pfam" id="PF19601">
    <property type="entry name" value="DUF6106"/>
    <property type="match status" value="1"/>
</dbReference>
<sequence length="173" mass="19353">MLNDGYAEHIVKGKTPTGVMAGMVLGAILIVAGVIAFFIPMLTSIGLLVVIIGGVLFGVFISRKETEYEYIMVNEDVDIARIIAKKSRKKMCSFSNNDVKFIAKSDSIYLDNELQQDSSIKTKDYTSKDPKYADGVYVFVLNKNGKTEFVKLELSDKTIDHVNNFFKGKYKEQ</sequence>
<gene>
    <name evidence="2" type="ORF">DWX94_07445</name>
</gene>
<proteinExistence type="predicted"/>
<name>A0A3R6CUD4_9FIRM</name>
<dbReference type="GeneID" id="92832285"/>
<feature type="transmembrane region" description="Helical" evidence="1">
    <location>
        <begin position="20"/>
        <end position="39"/>
    </location>
</feature>
<comment type="caution">
    <text evidence="2">The sequence shown here is derived from an EMBL/GenBank/DDBJ whole genome shotgun (WGS) entry which is preliminary data.</text>
</comment>
<dbReference type="AlphaFoldDB" id="A0A3R6CUD4"/>
<reference evidence="2 3" key="1">
    <citation type="submission" date="2018-08" db="EMBL/GenBank/DDBJ databases">
        <title>A genome reference for cultivated species of the human gut microbiota.</title>
        <authorList>
            <person name="Zou Y."/>
            <person name="Xue W."/>
            <person name="Luo G."/>
        </authorList>
    </citation>
    <scope>NUCLEOTIDE SEQUENCE [LARGE SCALE GENOMIC DNA]</scope>
    <source>
        <strain evidence="2 3">AF22-21</strain>
    </source>
</reference>
<dbReference type="RefSeq" id="WP_004852964.1">
    <property type="nucleotide sequence ID" value="NZ_CABIWG010000001.1"/>
</dbReference>
<dbReference type="InterPro" id="IPR046088">
    <property type="entry name" value="DUF6106"/>
</dbReference>
<evidence type="ECO:0000313" key="3">
    <source>
        <dbReference type="Proteomes" id="UP000283295"/>
    </source>
</evidence>
<evidence type="ECO:0000256" key="1">
    <source>
        <dbReference type="SAM" id="Phobius"/>
    </source>
</evidence>
<evidence type="ECO:0000313" key="2">
    <source>
        <dbReference type="EMBL" id="RGS42820.1"/>
    </source>
</evidence>
<dbReference type="EMBL" id="QRVK01000015">
    <property type="protein sequence ID" value="RGS42820.1"/>
    <property type="molecule type" value="Genomic_DNA"/>
</dbReference>
<accession>A0A3R6CUD4</accession>
<keyword evidence="1" id="KW-0812">Transmembrane</keyword>